<reference evidence="9" key="1">
    <citation type="submission" date="2021-05" db="EMBL/GenBank/DDBJ databases">
        <title>Pangenome of Leuconostoc gelidum warrants species status for Leuconostoc gelidum subsp. gasicomitatum.</title>
        <authorList>
            <person name="Johansson P."/>
            <person name="Sade E."/>
            <person name="Hultman J."/>
            <person name="Auvinen P."/>
            <person name="Bjorkroth J."/>
        </authorList>
    </citation>
    <scope>NUCLEOTIDE SEQUENCE</scope>
    <source>
        <strain evidence="9">A.21.4</strain>
    </source>
</reference>
<dbReference type="EMBL" id="JAHBFI010000014">
    <property type="protein sequence ID" value="MBZ5962676.1"/>
    <property type="molecule type" value="Genomic_DNA"/>
</dbReference>
<evidence type="ECO:0000313" key="9">
    <source>
        <dbReference type="EMBL" id="MBZ5962676.1"/>
    </source>
</evidence>
<feature type="transmembrane region" description="Helical" evidence="7">
    <location>
        <begin position="166"/>
        <end position="183"/>
    </location>
</feature>
<dbReference type="InterPro" id="IPR011701">
    <property type="entry name" value="MFS"/>
</dbReference>
<sequence length="406" mass="45380">MQTNLADKPRQLNEKWLLLGTLLSSTGNSMIWPVMTLYITGVLNQSFTTAGVVLMIGAMVSLFGSFVGGKLFDHWRPYVAMVMTSIIILAAVASLIFVNKWPVFAILIWIANFGMGVEQTLVNSFATTVPGQKTRVIFNNMYIVLNIGVVLGTLAVGYLFDYGFSLLMMISTAIYFGLTLIIITKFNVSLDTDNLIDVRANDKEEQFNKPEVTRKKFKLTPVLIAIGALLFITYLSYMLWETVMAPHMKTLGMPTRNYADLWMINGITIIVLQKFVSNWANKHPYHVSVILGSVIFALSFFFLIFVNTFWQIVLVFELLTLGEMLQSPQVPAWVAQITPKEVAGQAQGFVSMMISSGRVVGPIYSGVMMDHGWTNMLFLSVFIVMIIITGLLALTMSRRIDKNPVT</sequence>
<evidence type="ECO:0000256" key="6">
    <source>
        <dbReference type="ARBA" id="ARBA00023136"/>
    </source>
</evidence>
<keyword evidence="2" id="KW-0813">Transport</keyword>
<proteinExistence type="predicted"/>
<feature type="transmembrane region" description="Helical" evidence="7">
    <location>
        <begin position="78"/>
        <end position="98"/>
    </location>
</feature>
<feature type="transmembrane region" description="Helical" evidence="7">
    <location>
        <begin position="219"/>
        <end position="239"/>
    </location>
</feature>
<feature type="transmembrane region" description="Helical" evidence="7">
    <location>
        <begin position="376"/>
        <end position="394"/>
    </location>
</feature>
<keyword evidence="6 7" id="KW-0472">Membrane</keyword>
<evidence type="ECO:0000256" key="7">
    <source>
        <dbReference type="SAM" id="Phobius"/>
    </source>
</evidence>
<feature type="transmembrane region" description="Helical" evidence="7">
    <location>
        <begin position="289"/>
        <end position="316"/>
    </location>
</feature>
<evidence type="ECO:0000256" key="1">
    <source>
        <dbReference type="ARBA" id="ARBA00004651"/>
    </source>
</evidence>
<dbReference type="SUPFAM" id="SSF103473">
    <property type="entry name" value="MFS general substrate transporter"/>
    <property type="match status" value="1"/>
</dbReference>
<dbReference type="InterPro" id="IPR050171">
    <property type="entry name" value="MFS_Transporters"/>
</dbReference>
<evidence type="ECO:0000256" key="2">
    <source>
        <dbReference type="ARBA" id="ARBA00022448"/>
    </source>
</evidence>
<name>A0A9Q3SYZ4_9LACO</name>
<protein>
    <submittedName>
        <fullName evidence="9">MFS transporter</fullName>
    </submittedName>
</protein>
<evidence type="ECO:0000259" key="8">
    <source>
        <dbReference type="PROSITE" id="PS50850"/>
    </source>
</evidence>
<dbReference type="AlphaFoldDB" id="A0A9Q3SYZ4"/>
<feature type="transmembrane region" description="Helical" evidence="7">
    <location>
        <begin position="16"/>
        <end position="35"/>
    </location>
</feature>
<dbReference type="Pfam" id="PF07690">
    <property type="entry name" value="MFS_1"/>
    <property type="match status" value="1"/>
</dbReference>
<feature type="transmembrane region" description="Helical" evidence="7">
    <location>
        <begin position="141"/>
        <end position="160"/>
    </location>
</feature>
<dbReference type="PANTHER" id="PTHR23517:SF10">
    <property type="entry name" value="MAJOR FACILITATOR SUPERFAMILY (MFS) PROFILE DOMAIN-CONTAINING PROTEIN"/>
    <property type="match status" value="1"/>
</dbReference>
<dbReference type="PANTHER" id="PTHR23517">
    <property type="entry name" value="RESISTANCE PROTEIN MDTM, PUTATIVE-RELATED-RELATED"/>
    <property type="match status" value="1"/>
</dbReference>
<feature type="transmembrane region" description="Helical" evidence="7">
    <location>
        <begin position="259"/>
        <end position="277"/>
    </location>
</feature>
<comment type="caution">
    <text evidence="9">The sequence shown here is derived from an EMBL/GenBank/DDBJ whole genome shotgun (WGS) entry which is preliminary data.</text>
</comment>
<keyword evidence="3" id="KW-1003">Cell membrane</keyword>
<dbReference type="Proteomes" id="UP000752647">
    <property type="component" value="Unassembled WGS sequence"/>
</dbReference>
<evidence type="ECO:0000256" key="5">
    <source>
        <dbReference type="ARBA" id="ARBA00022989"/>
    </source>
</evidence>
<feature type="transmembrane region" description="Helical" evidence="7">
    <location>
        <begin position="47"/>
        <end position="66"/>
    </location>
</feature>
<keyword evidence="4 7" id="KW-0812">Transmembrane</keyword>
<feature type="domain" description="Major facilitator superfamily (MFS) profile" evidence="8">
    <location>
        <begin position="222"/>
        <end position="406"/>
    </location>
</feature>
<dbReference type="Gene3D" id="1.20.1250.20">
    <property type="entry name" value="MFS general substrate transporter like domains"/>
    <property type="match status" value="2"/>
</dbReference>
<dbReference type="GO" id="GO:0005886">
    <property type="term" value="C:plasma membrane"/>
    <property type="evidence" value="ECO:0007669"/>
    <property type="project" value="UniProtKB-SubCell"/>
</dbReference>
<dbReference type="InterPro" id="IPR036259">
    <property type="entry name" value="MFS_trans_sf"/>
</dbReference>
<dbReference type="PROSITE" id="PS50850">
    <property type="entry name" value="MFS"/>
    <property type="match status" value="1"/>
</dbReference>
<dbReference type="GO" id="GO:0022857">
    <property type="term" value="F:transmembrane transporter activity"/>
    <property type="evidence" value="ECO:0007669"/>
    <property type="project" value="InterPro"/>
</dbReference>
<accession>A0A9Q3SYZ4</accession>
<dbReference type="CDD" id="cd17329">
    <property type="entry name" value="MFS_MdtH_MDR_like"/>
    <property type="match status" value="1"/>
</dbReference>
<evidence type="ECO:0000256" key="3">
    <source>
        <dbReference type="ARBA" id="ARBA00022475"/>
    </source>
</evidence>
<organism evidence="9 10">
    <name type="scientific">Leuconostoc gasicomitatum</name>
    <dbReference type="NCBI Taxonomy" id="115778"/>
    <lineage>
        <taxon>Bacteria</taxon>
        <taxon>Bacillati</taxon>
        <taxon>Bacillota</taxon>
        <taxon>Bacilli</taxon>
        <taxon>Lactobacillales</taxon>
        <taxon>Lactobacillaceae</taxon>
        <taxon>Leuconostoc</taxon>
        <taxon>Leuconostoc gelidum group</taxon>
    </lineage>
</organism>
<feature type="transmembrane region" description="Helical" evidence="7">
    <location>
        <begin position="104"/>
        <end position="129"/>
    </location>
</feature>
<keyword evidence="5 7" id="KW-1133">Transmembrane helix</keyword>
<evidence type="ECO:0000256" key="4">
    <source>
        <dbReference type="ARBA" id="ARBA00022692"/>
    </source>
</evidence>
<dbReference type="InterPro" id="IPR020846">
    <property type="entry name" value="MFS_dom"/>
</dbReference>
<dbReference type="RefSeq" id="WP_224144199.1">
    <property type="nucleotide sequence ID" value="NZ_CBCPIF010000001.1"/>
</dbReference>
<gene>
    <name evidence="9" type="ORF">KIJ12_05890</name>
</gene>
<comment type="subcellular location">
    <subcellularLocation>
        <location evidence="1">Cell membrane</location>
        <topology evidence="1">Multi-pass membrane protein</topology>
    </subcellularLocation>
</comment>
<evidence type="ECO:0000313" key="10">
    <source>
        <dbReference type="Proteomes" id="UP000752647"/>
    </source>
</evidence>